<keyword evidence="3" id="KW-1185">Reference proteome</keyword>
<evidence type="ECO:0008006" key="4">
    <source>
        <dbReference type="Google" id="ProtNLM"/>
    </source>
</evidence>
<proteinExistence type="predicted"/>
<dbReference type="RefSeq" id="XP_021875805.1">
    <property type="nucleotide sequence ID" value="XM_022026001.1"/>
</dbReference>
<dbReference type="EMBL" id="MCFF01000069">
    <property type="protein sequence ID" value="ORY98434.1"/>
    <property type="molecule type" value="Genomic_DNA"/>
</dbReference>
<feature type="chain" id="PRO_5013164036" description="Secreted protein" evidence="1">
    <location>
        <begin position="30"/>
        <end position="86"/>
    </location>
</feature>
<reference evidence="2 3" key="1">
    <citation type="submission" date="2016-07" db="EMBL/GenBank/DDBJ databases">
        <title>Pervasive Adenine N6-methylation of Active Genes in Fungi.</title>
        <authorList>
            <consortium name="DOE Joint Genome Institute"/>
            <person name="Mondo S.J."/>
            <person name="Dannebaum R.O."/>
            <person name="Kuo R.C."/>
            <person name="Labutti K."/>
            <person name="Haridas S."/>
            <person name="Kuo A."/>
            <person name="Salamov A."/>
            <person name="Ahrendt S.R."/>
            <person name="Lipzen A."/>
            <person name="Sullivan W."/>
            <person name="Andreopoulos W.B."/>
            <person name="Clum A."/>
            <person name="Lindquist E."/>
            <person name="Daum C."/>
            <person name="Ramamoorthy G.K."/>
            <person name="Gryganskyi A."/>
            <person name="Culley D."/>
            <person name="Magnuson J.K."/>
            <person name="James T.Y."/>
            <person name="O'Malley M.A."/>
            <person name="Stajich J.E."/>
            <person name="Spatafora J.W."/>
            <person name="Visel A."/>
            <person name="Grigoriev I.V."/>
        </authorList>
    </citation>
    <scope>NUCLEOTIDE SEQUENCE [LARGE SCALE GENOMIC DNA]</scope>
    <source>
        <strain evidence="2 3">NRRL 3116</strain>
    </source>
</reference>
<keyword evidence="1" id="KW-0732">Signal</keyword>
<dbReference type="Proteomes" id="UP000193648">
    <property type="component" value="Unassembled WGS sequence"/>
</dbReference>
<evidence type="ECO:0000313" key="2">
    <source>
        <dbReference type="EMBL" id="ORY98434.1"/>
    </source>
</evidence>
<dbReference type="GeneID" id="33567844"/>
<accession>A0A1Y2GAU9</accession>
<name>A0A1Y2GAU9_9FUNG</name>
<organism evidence="2 3">
    <name type="scientific">Lobosporangium transversale</name>
    <dbReference type="NCBI Taxonomy" id="64571"/>
    <lineage>
        <taxon>Eukaryota</taxon>
        <taxon>Fungi</taxon>
        <taxon>Fungi incertae sedis</taxon>
        <taxon>Mucoromycota</taxon>
        <taxon>Mortierellomycotina</taxon>
        <taxon>Mortierellomycetes</taxon>
        <taxon>Mortierellales</taxon>
        <taxon>Mortierellaceae</taxon>
        <taxon>Lobosporangium</taxon>
    </lineage>
</organism>
<comment type="caution">
    <text evidence="2">The sequence shown here is derived from an EMBL/GenBank/DDBJ whole genome shotgun (WGS) entry which is preliminary data.</text>
</comment>
<dbReference type="AlphaFoldDB" id="A0A1Y2GAU9"/>
<evidence type="ECO:0000256" key="1">
    <source>
        <dbReference type="SAM" id="SignalP"/>
    </source>
</evidence>
<protein>
    <recommendedName>
        <fullName evidence="4">Secreted protein</fullName>
    </recommendedName>
</protein>
<gene>
    <name evidence="2" type="ORF">BCR41DRAFT_364142</name>
</gene>
<evidence type="ECO:0000313" key="3">
    <source>
        <dbReference type="Proteomes" id="UP000193648"/>
    </source>
</evidence>
<feature type="signal peptide" evidence="1">
    <location>
        <begin position="1"/>
        <end position="29"/>
    </location>
</feature>
<dbReference type="InParanoid" id="A0A1Y2GAU9"/>
<sequence length="86" mass="9923">MRCMLQIFHHPSSFLIFYLLSFILHPSSSTHQTISLAFHFSSSDLESRIFCTGVDRIQYSSKKTSNRPCLAASIPFHETLSHQHRL</sequence>